<accession>A0AAD5R485</accession>
<sequence length="91" mass="10805">MTVCRSLFTTFYYGPPCIAADIWKHFVRYANFALNGKSHMRRIPYNIRIIFICDVEPPQYHYLKSQQHQNRRATFFGIFNVSTIVKQDAIK</sequence>
<comment type="caution">
    <text evidence="1">The sequence shown here is derived from an EMBL/GenBank/DDBJ whole genome shotgun (WGS) entry which is preliminary data.</text>
</comment>
<reference evidence="1" key="1">
    <citation type="submission" date="2021-06" db="EMBL/GenBank/DDBJ databases">
        <title>Parelaphostrongylus tenuis whole genome reference sequence.</title>
        <authorList>
            <person name="Garwood T.J."/>
            <person name="Larsen P.A."/>
            <person name="Fountain-Jones N.M."/>
            <person name="Garbe J.R."/>
            <person name="Macchietto M.G."/>
            <person name="Kania S.A."/>
            <person name="Gerhold R.W."/>
            <person name="Richards J.E."/>
            <person name="Wolf T.M."/>
        </authorList>
    </citation>
    <scope>NUCLEOTIDE SEQUENCE</scope>
    <source>
        <strain evidence="1">MNPRO001-30</strain>
        <tissue evidence="1">Meninges</tissue>
    </source>
</reference>
<evidence type="ECO:0000313" key="1">
    <source>
        <dbReference type="EMBL" id="KAJ1369325.1"/>
    </source>
</evidence>
<protein>
    <submittedName>
        <fullName evidence="1">Uncharacterized protein</fullName>
    </submittedName>
</protein>
<proteinExistence type="predicted"/>
<name>A0AAD5R485_PARTN</name>
<gene>
    <name evidence="1" type="ORF">KIN20_030753</name>
</gene>
<dbReference type="Proteomes" id="UP001196413">
    <property type="component" value="Unassembled WGS sequence"/>
</dbReference>
<dbReference type="AlphaFoldDB" id="A0AAD5R485"/>
<organism evidence="1 2">
    <name type="scientific">Parelaphostrongylus tenuis</name>
    <name type="common">Meningeal worm</name>
    <dbReference type="NCBI Taxonomy" id="148309"/>
    <lineage>
        <taxon>Eukaryota</taxon>
        <taxon>Metazoa</taxon>
        <taxon>Ecdysozoa</taxon>
        <taxon>Nematoda</taxon>
        <taxon>Chromadorea</taxon>
        <taxon>Rhabditida</taxon>
        <taxon>Rhabditina</taxon>
        <taxon>Rhabditomorpha</taxon>
        <taxon>Strongyloidea</taxon>
        <taxon>Metastrongylidae</taxon>
        <taxon>Parelaphostrongylus</taxon>
    </lineage>
</organism>
<dbReference type="EMBL" id="JAHQIW010006496">
    <property type="protein sequence ID" value="KAJ1369325.1"/>
    <property type="molecule type" value="Genomic_DNA"/>
</dbReference>
<evidence type="ECO:0000313" key="2">
    <source>
        <dbReference type="Proteomes" id="UP001196413"/>
    </source>
</evidence>
<keyword evidence="2" id="KW-1185">Reference proteome</keyword>